<dbReference type="GO" id="GO:0015421">
    <property type="term" value="F:ABC-type oligopeptide transporter activity"/>
    <property type="evidence" value="ECO:0007669"/>
    <property type="project" value="TreeGrafter"/>
</dbReference>
<evidence type="ECO:0000256" key="1">
    <source>
        <dbReference type="ARBA" id="ARBA00004651"/>
    </source>
</evidence>
<feature type="transmembrane region" description="Helical" evidence="9">
    <location>
        <begin position="158"/>
        <end position="176"/>
    </location>
</feature>
<dbReference type="EMBL" id="LAZR01001442">
    <property type="protein sequence ID" value="KKN44584.1"/>
    <property type="molecule type" value="Genomic_DNA"/>
</dbReference>
<evidence type="ECO:0000256" key="3">
    <source>
        <dbReference type="ARBA" id="ARBA00022475"/>
    </source>
</evidence>
<comment type="subcellular location">
    <subcellularLocation>
        <location evidence="1">Cell membrane</location>
        <topology evidence="1">Multi-pass membrane protein</topology>
    </subcellularLocation>
</comment>
<dbReference type="GO" id="GO:0016887">
    <property type="term" value="F:ATP hydrolysis activity"/>
    <property type="evidence" value="ECO:0007669"/>
    <property type="project" value="InterPro"/>
</dbReference>
<dbReference type="InterPro" id="IPR011527">
    <property type="entry name" value="ABC1_TM_dom"/>
</dbReference>
<evidence type="ECO:0000256" key="6">
    <source>
        <dbReference type="ARBA" id="ARBA00022840"/>
    </source>
</evidence>
<keyword evidence="7 9" id="KW-1133">Transmembrane helix</keyword>
<reference evidence="12" key="1">
    <citation type="journal article" date="2015" name="Nature">
        <title>Complex archaea that bridge the gap between prokaryotes and eukaryotes.</title>
        <authorList>
            <person name="Spang A."/>
            <person name="Saw J.H."/>
            <person name="Jorgensen S.L."/>
            <person name="Zaremba-Niedzwiedzka K."/>
            <person name="Martijn J."/>
            <person name="Lind A.E."/>
            <person name="van Eijk R."/>
            <person name="Schleper C."/>
            <person name="Guy L."/>
            <person name="Ettema T.J."/>
        </authorList>
    </citation>
    <scope>NUCLEOTIDE SEQUENCE</scope>
</reference>
<keyword evidence="8 9" id="KW-0472">Membrane</keyword>
<keyword evidence="5" id="KW-0547">Nucleotide-binding</keyword>
<feature type="transmembrane region" description="Helical" evidence="9">
    <location>
        <begin position="80"/>
        <end position="101"/>
    </location>
</feature>
<feature type="transmembrane region" description="Helical" evidence="9">
    <location>
        <begin position="182"/>
        <end position="198"/>
    </location>
</feature>
<dbReference type="SMART" id="SM00382">
    <property type="entry name" value="AAA"/>
    <property type="match status" value="1"/>
</dbReference>
<name>A0A0F9QQ56_9ZZZZ</name>
<dbReference type="AlphaFoldDB" id="A0A0F9QQ56"/>
<evidence type="ECO:0000259" key="10">
    <source>
        <dbReference type="PROSITE" id="PS50893"/>
    </source>
</evidence>
<dbReference type="Gene3D" id="1.20.1560.10">
    <property type="entry name" value="ABC transporter type 1, transmembrane domain"/>
    <property type="match status" value="1"/>
</dbReference>
<dbReference type="PROSITE" id="PS50929">
    <property type="entry name" value="ABC_TM1F"/>
    <property type="match status" value="1"/>
</dbReference>
<dbReference type="Pfam" id="PF00664">
    <property type="entry name" value="ABC_membrane"/>
    <property type="match status" value="1"/>
</dbReference>
<keyword evidence="2" id="KW-0813">Transport</keyword>
<dbReference type="SUPFAM" id="SSF90123">
    <property type="entry name" value="ABC transporter transmembrane region"/>
    <property type="match status" value="1"/>
</dbReference>
<feature type="transmembrane region" description="Helical" evidence="9">
    <location>
        <begin position="38"/>
        <end position="60"/>
    </location>
</feature>
<evidence type="ECO:0000256" key="4">
    <source>
        <dbReference type="ARBA" id="ARBA00022692"/>
    </source>
</evidence>
<keyword evidence="4 9" id="KW-0812">Transmembrane</keyword>
<feature type="domain" description="ABC transporter" evidence="10">
    <location>
        <begin position="357"/>
        <end position="594"/>
    </location>
</feature>
<dbReference type="InterPro" id="IPR039421">
    <property type="entry name" value="Type_1_exporter"/>
</dbReference>
<sequence length="602" mass="69103">MEKAKNTKFQERREKFQGINYKTPLKQILSYLWEYKKLFSIILTLGIVQSILFLTFPLFLGPVLDVLVNPSIPIGNILPIFITIIIIQSIVGILFGLLIYANRWIGANVIYNLRNDLFSTIQVMSWSWLDENKTGDLISRTTSDVNLLKEFLQNKFQLFFRQWATFAFSFVILFFIHFQLAFFVLLISPALFYTLLMFRRKIRPIFKKSRETYAKITHKVQENVQGITVVKSFVRETHEIKKFRKDNDEYYKDSIGIIKLQAKFDPIVYLLDNIAFLIVILLGGVYVIGGDMTFGSLFAFIMVLNFSVEPLYFISRFLGNMPQISETCERVTHILNSKERVIEKDDAIEMTSIKGEIEFKNVSFSFDSKNYNNVLKNINFKIKPGENIAILGATGSGKSALVKLIPRFYDVSKGEILIDGINIKDVTFKSLRKQIGFVSQERLLFSRSIKDNIAFGNKDITIEEVKSAALASDINSFIENELPENYNTIVSERGMTVSGGQKQRIAIARALSIKPKILILDDATSSVDVDTEFRIQNNFKDIFKEATTFLITQRLSSVRNADRILVLDKGIIVQFGTHEELMNQTDGIYKKLYLTLKIEERA</sequence>
<dbReference type="InterPro" id="IPR003439">
    <property type="entry name" value="ABC_transporter-like_ATP-bd"/>
</dbReference>
<proteinExistence type="predicted"/>
<evidence type="ECO:0000256" key="9">
    <source>
        <dbReference type="SAM" id="Phobius"/>
    </source>
</evidence>
<dbReference type="InterPro" id="IPR027417">
    <property type="entry name" value="P-loop_NTPase"/>
</dbReference>
<dbReference type="InterPro" id="IPR003593">
    <property type="entry name" value="AAA+_ATPase"/>
</dbReference>
<evidence type="ECO:0008006" key="13">
    <source>
        <dbReference type="Google" id="ProtNLM"/>
    </source>
</evidence>
<evidence type="ECO:0000256" key="7">
    <source>
        <dbReference type="ARBA" id="ARBA00022989"/>
    </source>
</evidence>
<gene>
    <name evidence="12" type="ORF">LCGC14_0691560</name>
</gene>
<comment type="caution">
    <text evidence="12">The sequence shown here is derived from an EMBL/GenBank/DDBJ whole genome shotgun (WGS) entry which is preliminary data.</text>
</comment>
<accession>A0A0F9QQ56</accession>
<keyword evidence="6" id="KW-0067">ATP-binding</keyword>
<dbReference type="InterPro" id="IPR017871">
    <property type="entry name" value="ABC_transporter-like_CS"/>
</dbReference>
<evidence type="ECO:0000256" key="5">
    <source>
        <dbReference type="ARBA" id="ARBA00022741"/>
    </source>
</evidence>
<evidence type="ECO:0000256" key="8">
    <source>
        <dbReference type="ARBA" id="ARBA00023136"/>
    </source>
</evidence>
<dbReference type="PROSITE" id="PS00211">
    <property type="entry name" value="ABC_TRANSPORTER_1"/>
    <property type="match status" value="1"/>
</dbReference>
<dbReference type="Pfam" id="PF00005">
    <property type="entry name" value="ABC_tran"/>
    <property type="match status" value="1"/>
</dbReference>
<evidence type="ECO:0000259" key="11">
    <source>
        <dbReference type="PROSITE" id="PS50929"/>
    </source>
</evidence>
<dbReference type="PANTHER" id="PTHR43394:SF1">
    <property type="entry name" value="ATP-BINDING CASSETTE SUB-FAMILY B MEMBER 10, MITOCHONDRIAL"/>
    <property type="match status" value="1"/>
</dbReference>
<protein>
    <recommendedName>
        <fullName evidence="13">ABC transporter ATP-binding protein</fullName>
    </recommendedName>
</protein>
<dbReference type="Gene3D" id="3.40.50.300">
    <property type="entry name" value="P-loop containing nucleotide triphosphate hydrolases"/>
    <property type="match status" value="1"/>
</dbReference>
<dbReference type="PANTHER" id="PTHR43394">
    <property type="entry name" value="ATP-DEPENDENT PERMEASE MDL1, MITOCHONDRIAL"/>
    <property type="match status" value="1"/>
</dbReference>
<dbReference type="FunFam" id="3.40.50.300:FF:000221">
    <property type="entry name" value="Multidrug ABC transporter ATP-binding protein"/>
    <property type="match status" value="1"/>
</dbReference>
<organism evidence="12">
    <name type="scientific">marine sediment metagenome</name>
    <dbReference type="NCBI Taxonomy" id="412755"/>
    <lineage>
        <taxon>unclassified sequences</taxon>
        <taxon>metagenomes</taxon>
        <taxon>ecological metagenomes</taxon>
    </lineage>
</organism>
<dbReference type="InterPro" id="IPR036640">
    <property type="entry name" value="ABC1_TM_sf"/>
</dbReference>
<evidence type="ECO:0000313" key="12">
    <source>
        <dbReference type="EMBL" id="KKN44584.1"/>
    </source>
</evidence>
<feature type="transmembrane region" description="Helical" evidence="9">
    <location>
        <begin position="294"/>
        <end position="314"/>
    </location>
</feature>
<dbReference type="PROSITE" id="PS50893">
    <property type="entry name" value="ABC_TRANSPORTER_2"/>
    <property type="match status" value="1"/>
</dbReference>
<dbReference type="GO" id="GO:0005524">
    <property type="term" value="F:ATP binding"/>
    <property type="evidence" value="ECO:0007669"/>
    <property type="project" value="UniProtKB-KW"/>
</dbReference>
<dbReference type="SUPFAM" id="SSF52540">
    <property type="entry name" value="P-loop containing nucleoside triphosphate hydrolases"/>
    <property type="match status" value="1"/>
</dbReference>
<feature type="transmembrane region" description="Helical" evidence="9">
    <location>
        <begin position="267"/>
        <end position="288"/>
    </location>
</feature>
<evidence type="ECO:0000256" key="2">
    <source>
        <dbReference type="ARBA" id="ARBA00022448"/>
    </source>
</evidence>
<keyword evidence="3" id="KW-1003">Cell membrane</keyword>
<feature type="domain" description="ABC transmembrane type-1" evidence="11">
    <location>
        <begin position="41"/>
        <end position="323"/>
    </location>
</feature>
<dbReference type="GO" id="GO:0005886">
    <property type="term" value="C:plasma membrane"/>
    <property type="evidence" value="ECO:0007669"/>
    <property type="project" value="UniProtKB-SubCell"/>
</dbReference>